<dbReference type="SMART" id="SM00320">
    <property type="entry name" value="WD40"/>
    <property type="match status" value="5"/>
</dbReference>
<sequence>MTSRRVFGATPFNVPGEFIGIDFSPDSKRLWAALSMGDYGSSHVVSFDVASGNAVGQHKARGHLRVVHALPGNEVLLGGWGIFHRLSAKGAGGWTMEGGQHSRLAGVSADRSRFVTIEDNVAQVLDVERHTVVHTLKEREGDLYAVAFSADGAWFATGSSKGVVRLFDARTGKEQAKRKSTMVAALAFSPSGGHLLLGHGNGKVELWDLPTLKPVKPFVGRHEFGKGLGPAGCRWVGFSADGTCAYSLGNEGLVRTWSVPDGDEGPTLKVPKRHMQGPVTALSPDGRWLACGSTQGALSVWSTQDRKPLAGEAAPSPILGLALTPDAVVAASNKAFVSWDLGSGARKEVEANFAHTDVKALSSGTLVRLDSSSIYVEESLSEESREAFELVSYASGPFALSRDETRIAAPSQERAQVWGLKRALLQADLVHKERVRACAFGPEDAWLATADDALHLWRLGKTPERIRDIALDGGGQVEGLAVSPRGWIAASVIDIDRDDANSWLLLVDPRSGETLRKLKRPDAVLGQVFFAGDTRVVVADSLGRLLHVDATDPANARWLEPVPEDASPTSLVKEARPLARRGDTVAHVGPDGSVVVETLKDGPLDKGAPFLLDEEKEPKGKKAKNVLAQKPDGLFEKRLEGAWFLFGGRFREATPAFREGLLKELGAAVAARPDAKITHLVLGTGAAASVAEGLKAKGATFTELSERHFMELLLPTTAEALAMLRNEVKDGEARWNSWRKRYMDAHGEQYPVPLQGADLAGLKLGAYLLLVMDFTEALLQGADFTKARLSDTVFRGADLREANFSKARCYRTVFSGANLRGARFEGAELSSNRFDGADLRDVDFSGAKMNYVDFRGADLTGARMPDNAKDSKYDEKTRWPKGYKP</sequence>
<dbReference type="PROSITE" id="PS50082">
    <property type="entry name" value="WD_REPEATS_2"/>
    <property type="match status" value="2"/>
</dbReference>
<dbReference type="EMBL" id="CP003389">
    <property type="protein sequence ID" value="AFE05046.1"/>
    <property type="molecule type" value="Genomic_DNA"/>
</dbReference>
<gene>
    <name evidence="5" type="ordered locus">COCOR_03161</name>
</gene>
<evidence type="ECO:0000256" key="1">
    <source>
        <dbReference type="ARBA" id="ARBA00022574"/>
    </source>
</evidence>
<accession>H8MF57</accession>
<reference evidence="6" key="2">
    <citation type="submission" date="2012-03" db="EMBL/GenBank/DDBJ databases">
        <title>Genome sequence of the fruiting myxobacterium Corallococcus coralloides DSM 2259.</title>
        <authorList>
            <person name="Huntley S."/>
            <person name="Zhang Y."/>
            <person name="Treuner-Lange A."/>
            <person name="Sensen C.W."/>
            <person name="Sogaard-Andersen L."/>
        </authorList>
    </citation>
    <scope>NUCLEOTIDE SEQUENCE [LARGE SCALE GENOMIC DNA]</scope>
    <source>
        <strain evidence="6">ATCC 25202 / DSM 2259 / NBRC 100086 / M2</strain>
    </source>
</reference>
<evidence type="ECO:0000313" key="5">
    <source>
        <dbReference type="EMBL" id="AFE05046.1"/>
    </source>
</evidence>
<dbReference type="PANTHER" id="PTHR19879">
    <property type="entry name" value="TRANSCRIPTION INITIATION FACTOR TFIID"/>
    <property type="match status" value="1"/>
</dbReference>
<dbReference type="InParanoid" id="H8MF57"/>
<dbReference type="Gene3D" id="2.130.10.10">
    <property type="entry name" value="YVTN repeat-like/Quinoprotein amine dehydrogenase"/>
    <property type="match status" value="3"/>
</dbReference>
<dbReference type="Gene3D" id="2.160.20.80">
    <property type="entry name" value="E3 ubiquitin-protein ligase SopA"/>
    <property type="match status" value="1"/>
</dbReference>
<dbReference type="HOGENOM" id="CLU_318537_0_0_7"/>
<protein>
    <submittedName>
        <fullName evidence="5">WD repeat-containing protein</fullName>
    </submittedName>
</protein>
<dbReference type="InterPro" id="IPR019775">
    <property type="entry name" value="WD40_repeat_CS"/>
</dbReference>
<feature type="region of interest" description="Disordered" evidence="4">
    <location>
        <begin position="863"/>
        <end position="885"/>
    </location>
</feature>
<dbReference type="SUPFAM" id="SSF141571">
    <property type="entry name" value="Pentapeptide repeat-like"/>
    <property type="match status" value="1"/>
</dbReference>
<name>H8MF57_CORCM</name>
<keyword evidence="2" id="KW-0677">Repeat</keyword>
<feature type="compositionally biased region" description="Basic and acidic residues" evidence="4">
    <location>
        <begin position="866"/>
        <end position="878"/>
    </location>
</feature>
<evidence type="ECO:0000256" key="2">
    <source>
        <dbReference type="ARBA" id="ARBA00022737"/>
    </source>
</evidence>
<dbReference type="RefSeq" id="WP_014395977.1">
    <property type="nucleotide sequence ID" value="NC_017030.1"/>
</dbReference>
<dbReference type="KEGG" id="ccx:COCOR_03161"/>
<feature type="repeat" description="WD" evidence="3">
    <location>
        <begin position="136"/>
        <end position="177"/>
    </location>
</feature>
<keyword evidence="6" id="KW-1185">Reference proteome</keyword>
<dbReference type="eggNOG" id="COG2319">
    <property type="taxonomic scope" value="Bacteria"/>
</dbReference>
<dbReference type="InterPro" id="IPR011044">
    <property type="entry name" value="Quino_amine_DH_bsu"/>
</dbReference>
<dbReference type="eggNOG" id="COG1357">
    <property type="taxonomic scope" value="Bacteria"/>
</dbReference>
<dbReference type="InterPro" id="IPR001646">
    <property type="entry name" value="5peptide_repeat"/>
</dbReference>
<proteinExistence type="predicted"/>
<reference evidence="5 6" key="1">
    <citation type="journal article" date="2012" name="J. Bacteriol.">
        <title>Complete Genome Sequence of the Fruiting Myxobacterium Corallococcus coralloides DSM 2259.</title>
        <authorList>
            <person name="Huntley S."/>
            <person name="Zhang Y."/>
            <person name="Treuner-Lange A."/>
            <person name="Kneip S."/>
            <person name="Sensen C.W."/>
            <person name="Sogaard-Andersen L."/>
        </authorList>
    </citation>
    <scope>NUCLEOTIDE SEQUENCE [LARGE SCALE GENOMIC DNA]</scope>
    <source>
        <strain evidence="6">ATCC 25202 / DSM 2259 / NBRC 100086 / M2</strain>
    </source>
</reference>
<dbReference type="Pfam" id="PF00400">
    <property type="entry name" value="WD40"/>
    <property type="match status" value="2"/>
</dbReference>
<dbReference type="InterPro" id="IPR001680">
    <property type="entry name" value="WD40_rpt"/>
</dbReference>
<dbReference type="SUPFAM" id="SSF50969">
    <property type="entry name" value="YVTN repeat-like/Quinoprotein amine dehydrogenase"/>
    <property type="match status" value="2"/>
</dbReference>
<keyword evidence="1 3" id="KW-0853">WD repeat</keyword>
<dbReference type="Pfam" id="PF13599">
    <property type="entry name" value="Pentapeptide_4"/>
    <property type="match status" value="1"/>
</dbReference>
<dbReference type="PROSITE" id="PS00678">
    <property type="entry name" value="WD_REPEATS_1"/>
    <property type="match status" value="1"/>
</dbReference>
<organism evidence="5 6">
    <name type="scientific">Corallococcus coralloides (strain ATCC 25202 / DSM 2259 / NBRC 100086 / M2)</name>
    <name type="common">Myxococcus coralloides</name>
    <dbReference type="NCBI Taxonomy" id="1144275"/>
    <lineage>
        <taxon>Bacteria</taxon>
        <taxon>Pseudomonadati</taxon>
        <taxon>Myxococcota</taxon>
        <taxon>Myxococcia</taxon>
        <taxon>Myxococcales</taxon>
        <taxon>Cystobacterineae</taxon>
        <taxon>Myxococcaceae</taxon>
        <taxon>Corallococcus</taxon>
    </lineage>
</organism>
<dbReference type="InterPro" id="IPR015943">
    <property type="entry name" value="WD40/YVTN_repeat-like_dom_sf"/>
</dbReference>
<feature type="repeat" description="WD" evidence="3">
    <location>
        <begin position="176"/>
        <end position="217"/>
    </location>
</feature>
<dbReference type="PANTHER" id="PTHR19879:SF9">
    <property type="entry name" value="TRANSCRIPTION INITIATION FACTOR TFIID SUBUNIT 5"/>
    <property type="match status" value="1"/>
</dbReference>
<evidence type="ECO:0000256" key="3">
    <source>
        <dbReference type="PROSITE-ProRule" id="PRU00221"/>
    </source>
</evidence>
<dbReference type="AlphaFoldDB" id="H8MF57"/>
<dbReference type="Proteomes" id="UP000007587">
    <property type="component" value="Chromosome"/>
</dbReference>
<evidence type="ECO:0000313" key="6">
    <source>
        <dbReference type="Proteomes" id="UP000007587"/>
    </source>
</evidence>
<dbReference type="STRING" id="1144275.COCOR_03161"/>
<evidence type="ECO:0000256" key="4">
    <source>
        <dbReference type="SAM" id="MobiDB-lite"/>
    </source>
</evidence>